<evidence type="ECO:0000313" key="1">
    <source>
        <dbReference type="EMBL" id="ERT10967.1"/>
    </source>
</evidence>
<name>U7QUN5_PHOTE</name>
<dbReference type="AlphaFoldDB" id="U7QUN5"/>
<protein>
    <submittedName>
        <fullName evidence="1">Uncharacterized protein</fullName>
    </submittedName>
</protein>
<gene>
    <name evidence="1" type="ORF">O185_21960</name>
</gene>
<dbReference type="RefSeq" id="WP_021326782.1">
    <property type="nucleotide sequence ID" value="NZ_AXDT01000244.1"/>
</dbReference>
<comment type="caution">
    <text evidence="1">The sequence shown here is derived from an EMBL/GenBank/DDBJ whole genome shotgun (WGS) entry which is preliminary data.</text>
</comment>
<reference evidence="1 2" key="1">
    <citation type="submission" date="2013-10" db="EMBL/GenBank/DDBJ databases">
        <title>Whole Genome Shotgun Sequence of Photorhabdus temperata J3.</title>
        <authorList>
            <person name="Park G.-S."/>
            <person name="Hong S.-J."/>
            <person name="Shin J.-H."/>
        </authorList>
    </citation>
    <scope>NUCLEOTIDE SEQUENCE [LARGE SCALE GENOMIC DNA]</scope>
    <source>
        <strain evidence="1 2">J3</strain>
    </source>
</reference>
<dbReference type="Proteomes" id="UP000017133">
    <property type="component" value="Unassembled WGS sequence"/>
</dbReference>
<evidence type="ECO:0000313" key="2">
    <source>
        <dbReference type="Proteomes" id="UP000017133"/>
    </source>
</evidence>
<proteinExistence type="predicted"/>
<dbReference type="EMBL" id="AXDT01000244">
    <property type="protein sequence ID" value="ERT10967.1"/>
    <property type="molecule type" value="Genomic_DNA"/>
</dbReference>
<accession>U7QUN5</accession>
<dbReference type="PATRIC" id="fig|1389415.4.peg.4390"/>
<sequence length="68" mass="7829">MRVYLQDDNIDYKGSGREQKYLEDVEIDQVVKVKFLATGKNKEYISKSKIQKGTTAAGKKYLNLTIKK</sequence>
<organism evidence="1 2">
    <name type="scientific">Photorhabdus temperata J3</name>
    <dbReference type="NCBI Taxonomy" id="1389415"/>
    <lineage>
        <taxon>Bacteria</taxon>
        <taxon>Pseudomonadati</taxon>
        <taxon>Pseudomonadota</taxon>
        <taxon>Gammaproteobacteria</taxon>
        <taxon>Enterobacterales</taxon>
        <taxon>Morganellaceae</taxon>
        <taxon>Photorhabdus</taxon>
    </lineage>
</organism>
<keyword evidence="2" id="KW-1185">Reference proteome</keyword>